<name>A0A8K1CK62_PYTOL</name>
<protein>
    <submittedName>
        <fullName evidence="2">Uncharacterized protein</fullName>
    </submittedName>
</protein>
<proteinExistence type="predicted"/>
<organism evidence="2 3">
    <name type="scientific">Pythium oligandrum</name>
    <name type="common">Mycoparasitic fungus</name>
    <dbReference type="NCBI Taxonomy" id="41045"/>
    <lineage>
        <taxon>Eukaryota</taxon>
        <taxon>Sar</taxon>
        <taxon>Stramenopiles</taxon>
        <taxon>Oomycota</taxon>
        <taxon>Peronosporomycetes</taxon>
        <taxon>Pythiales</taxon>
        <taxon>Pythiaceae</taxon>
        <taxon>Pythium</taxon>
    </lineage>
</organism>
<dbReference type="Proteomes" id="UP000794436">
    <property type="component" value="Unassembled WGS sequence"/>
</dbReference>
<evidence type="ECO:0000256" key="1">
    <source>
        <dbReference type="SAM" id="MobiDB-lite"/>
    </source>
</evidence>
<accession>A0A8K1CK62</accession>
<dbReference type="OrthoDB" id="75966at2759"/>
<reference evidence="2" key="1">
    <citation type="submission" date="2019-03" db="EMBL/GenBank/DDBJ databases">
        <title>Long read genome sequence of the mycoparasitic Pythium oligandrum ATCC 38472 isolated from sugarbeet rhizosphere.</title>
        <authorList>
            <person name="Gaulin E."/>
        </authorList>
    </citation>
    <scope>NUCLEOTIDE SEQUENCE</scope>
    <source>
        <strain evidence="2">ATCC 38472_TT</strain>
    </source>
</reference>
<feature type="compositionally biased region" description="Low complexity" evidence="1">
    <location>
        <begin position="157"/>
        <end position="169"/>
    </location>
</feature>
<dbReference type="AlphaFoldDB" id="A0A8K1CK62"/>
<evidence type="ECO:0000313" key="2">
    <source>
        <dbReference type="EMBL" id="TMW64564.1"/>
    </source>
</evidence>
<sequence>MEQLFERDVSAYFHCQDATLTAVKQCRCRWCGQRVRLQEDEMLQHVATQCSRERTPVKAVLVSTERLATPPAIEPTPLRQIRRLHGARASPLTPRSLLRRQPLRAIAHDKENAHPSPLSTRYRRSTEAKPKRPLSLEFQGDMEPLKKKQVIKTPRVTSQATQTPTQTSESKPKASEDTVAALLQDLTIACMVENVPLGFLSSDSFQHAMKKHTGVALPRDASSQAMRFLRRERIQADAVNTEICEHDGALTLVVTSTVAVVGTSMHSYMSFYVVNEERAHSLLSTVALKPEDDWMAVIQTKYEELRSSKPQAAVHLCLSAYPTLVLQRVAKTLFKASPSSSLPSLVGGCMAIEGMWLLNDVMAMLTDAPQTISMAAKIAAAANAVDNQVDSGVVVSLPQQRPHFCVQAVWILLSQLVQRASYLQSRWGREEVVESGDSPWRQPVTKLQKLLNEASGKALWSKWAALAELLAPFAALEALTSMPRASNDNQADPSPVLTSGVLMSLEVAAFQRITTSPLLSADQREKWQTSYLQLLRSRRHDHHVAALLLDPRLRGTGLSALGRHAALNCVLRLVRRVNGNVDEQQVGSQISDFLNQRGVFDDAALWCSTMMANPMTFWRSVKPQDPFTQVAALVCGYAPFTPPSFDSLKPLADGEDEVVLTAAGRLKHTFVNRDMSTLPLSARVLRNMTPSSTEDDFDDVEQAEEADVGMYSARLKALLRRMGQLRSASGEDSTTPTSMGFQGDWIDLTALGRHSVDDILAQLHGN</sequence>
<evidence type="ECO:0000313" key="3">
    <source>
        <dbReference type="Proteomes" id="UP000794436"/>
    </source>
</evidence>
<keyword evidence="3" id="KW-1185">Reference proteome</keyword>
<feature type="region of interest" description="Disordered" evidence="1">
    <location>
        <begin position="106"/>
        <end position="175"/>
    </location>
</feature>
<comment type="caution">
    <text evidence="2">The sequence shown here is derived from an EMBL/GenBank/DDBJ whole genome shotgun (WGS) entry which is preliminary data.</text>
</comment>
<gene>
    <name evidence="2" type="ORF">Poli38472_011444</name>
</gene>
<dbReference type="EMBL" id="SPLM01000039">
    <property type="protein sequence ID" value="TMW64564.1"/>
    <property type="molecule type" value="Genomic_DNA"/>
</dbReference>